<organism evidence="2 3">
    <name type="scientific">Chitinophaga barathri</name>
    <dbReference type="NCBI Taxonomy" id="1647451"/>
    <lineage>
        <taxon>Bacteria</taxon>
        <taxon>Pseudomonadati</taxon>
        <taxon>Bacteroidota</taxon>
        <taxon>Chitinophagia</taxon>
        <taxon>Chitinophagales</taxon>
        <taxon>Chitinophagaceae</taxon>
        <taxon>Chitinophaga</taxon>
    </lineage>
</organism>
<dbReference type="EMBL" id="RMBX01000014">
    <property type="protein sequence ID" value="RPD38690.1"/>
    <property type="molecule type" value="Genomic_DNA"/>
</dbReference>
<feature type="region of interest" description="Disordered" evidence="1">
    <location>
        <begin position="24"/>
        <end position="45"/>
    </location>
</feature>
<accession>A0A3N4MF23</accession>
<evidence type="ECO:0000313" key="2">
    <source>
        <dbReference type="EMBL" id="RPD38690.1"/>
    </source>
</evidence>
<comment type="caution">
    <text evidence="2">The sequence shown here is derived from an EMBL/GenBank/DDBJ whole genome shotgun (WGS) entry which is preliminary data.</text>
</comment>
<gene>
    <name evidence="2" type="ORF">EG028_23565</name>
</gene>
<protein>
    <recommendedName>
        <fullName evidence="4">Collagen-like protein</fullName>
    </recommendedName>
</protein>
<feature type="compositionally biased region" description="Gly residues" evidence="1">
    <location>
        <begin position="24"/>
        <end position="33"/>
    </location>
</feature>
<evidence type="ECO:0000256" key="1">
    <source>
        <dbReference type="SAM" id="MobiDB-lite"/>
    </source>
</evidence>
<evidence type="ECO:0000313" key="3">
    <source>
        <dbReference type="Proteomes" id="UP000279089"/>
    </source>
</evidence>
<sequence length="306" mass="31553">MKKARSLSFILLLSATGIQCGKDGATGGQGPAGPQGEQGIAGPAGLPGSKILNGTTVPAANLGAAGDYYVNLSTAQLYGPKTAADWGAAVALRGPAGATGATGANGTNGARILSGIAPPPPASGVNGDFYFDKLAAVMYGPKSDAGWGDGVPLRISRVISYVVTRPAELAWNASHLLDISNTLLPVPADIRTNGVVLTYIVIRGTSTIDTWHQIPGHIFLANPAVNYYFVGVRVAPSYIRIAAYNEDGSDLPAGTNPPNVTKLRVLLIPADEVNFISRKSVPVDLKNYDAVKAAFGISDDDAVTIE</sequence>
<name>A0A3N4MF23_9BACT</name>
<dbReference type="AlphaFoldDB" id="A0A3N4MF23"/>
<reference evidence="3" key="1">
    <citation type="submission" date="2018-11" db="EMBL/GenBank/DDBJ databases">
        <title>Chitinophaga lutea sp.nov., isolate from arsenic contaminated soil.</title>
        <authorList>
            <person name="Zong Y."/>
        </authorList>
    </citation>
    <scope>NUCLEOTIDE SEQUENCE [LARGE SCALE GENOMIC DNA]</scope>
    <source>
        <strain evidence="3">YLT18</strain>
    </source>
</reference>
<dbReference type="Gene3D" id="1.20.5.320">
    <property type="entry name" value="6-Phosphogluconate Dehydrogenase, domain 3"/>
    <property type="match status" value="1"/>
</dbReference>
<dbReference type="RefSeq" id="WP_120518764.1">
    <property type="nucleotide sequence ID" value="NZ_RMBX01000014.1"/>
</dbReference>
<proteinExistence type="predicted"/>
<dbReference type="OrthoDB" id="677894at2"/>
<feature type="compositionally biased region" description="Low complexity" evidence="1">
    <location>
        <begin position="34"/>
        <end position="44"/>
    </location>
</feature>
<evidence type="ECO:0008006" key="4">
    <source>
        <dbReference type="Google" id="ProtNLM"/>
    </source>
</evidence>
<keyword evidence="3" id="KW-1185">Reference proteome</keyword>
<dbReference type="Proteomes" id="UP000279089">
    <property type="component" value="Unassembled WGS sequence"/>
</dbReference>